<dbReference type="Pfam" id="PF09551">
    <property type="entry name" value="Spore_II_R"/>
    <property type="match status" value="1"/>
</dbReference>
<organism evidence="2 3">
    <name type="scientific">Collibacillus ludicampi</name>
    <dbReference type="NCBI Taxonomy" id="2771369"/>
    <lineage>
        <taxon>Bacteria</taxon>
        <taxon>Bacillati</taxon>
        <taxon>Bacillota</taxon>
        <taxon>Bacilli</taxon>
        <taxon>Bacillales</taxon>
        <taxon>Alicyclobacillaceae</taxon>
        <taxon>Collibacillus</taxon>
    </lineage>
</organism>
<reference evidence="2" key="1">
    <citation type="journal article" date="2023" name="Int. J. Syst. Evol. Microbiol.">
        <title>Collibacillus ludicampi gen. nov., sp. nov., a new soil bacterium of the family Alicyclobacillaceae.</title>
        <authorList>
            <person name="Jojima T."/>
            <person name="Ioku Y."/>
            <person name="Fukuta Y."/>
            <person name="Shirasaka N."/>
            <person name="Matsumura Y."/>
            <person name="Mori M."/>
        </authorList>
    </citation>
    <scope>NUCLEOTIDE SEQUENCE</scope>
    <source>
        <strain evidence="2">TP075</strain>
    </source>
</reference>
<feature type="chain" id="PRO_5043338113" description="Stage II sporulation protein R" evidence="1">
    <location>
        <begin position="19"/>
        <end position="235"/>
    </location>
</feature>
<name>A0AAV4LE73_9BACL</name>
<evidence type="ECO:0000313" key="2">
    <source>
        <dbReference type="EMBL" id="GIM45732.1"/>
    </source>
</evidence>
<gene>
    <name evidence="2" type="ORF">DNHGIG_12810</name>
</gene>
<comment type="caution">
    <text evidence="2">The sequence shown here is derived from an EMBL/GenBank/DDBJ whole genome shotgun (WGS) entry which is preliminary data.</text>
</comment>
<keyword evidence="1" id="KW-0732">Signal</keyword>
<dbReference type="InterPro" id="IPR014202">
    <property type="entry name" value="Spore_II_R"/>
</dbReference>
<sequence>MRVKIMFGLALTMLVTMAGSGWQTTFGGLTALAEQEEVIGSSVSEIPDHAIRFRVIANSDSPEDQLLKREVRDRVIEEVGKKLYRVQTEEEARQILKRDISEIDRIAKEVLREKGSSYPVKTEYGIVPFPTKIYGDKVYPAGNYEALRIVIGKGDGQNWWCVLFPSLCFVDIANGDAVQVKPKDMDASVKPLGTIEVSYGNPSHKQKVQVRSAILDEIIRMFTRISSFFHKLFHS</sequence>
<feature type="signal peptide" evidence="1">
    <location>
        <begin position="1"/>
        <end position="18"/>
    </location>
</feature>
<evidence type="ECO:0008006" key="4">
    <source>
        <dbReference type="Google" id="ProtNLM"/>
    </source>
</evidence>
<protein>
    <recommendedName>
        <fullName evidence="4">Stage II sporulation protein R</fullName>
    </recommendedName>
</protein>
<dbReference type="Proteomes" id="UP001057291">
    <property type="component" value="Unassembled WGS sequence"/>
</dbReference>
<accession>A0AAV4LE73</accession>
<proteinExistence type="predicted"/>
<evidence type="ECO:0000313" key="3">
    <source>
        <dbReference type="Proteomes" id="UP001057291"/>
    </source>
</evidence>
<dbReference type="EMBL" id="BOQE01000001">
    <property type="protein sequence ID" value="GIM45732.1"/>
    <property type="molecule type" value="Genomic_DNA"/>
</dbReference>
<dbReference type="AlphaFoldDB" id="A0AAV4LE73"/>
<dbReference type="NCBIfam" id="TIGR02837">
    <property type="entry name" value="spore_II_R"/>
    <property type="match status" value="1"/>
</dbReference>
<keyword evidence="3" id="KW-1185">Reference proteome</keyword>
<evidence type="ECO:0000256" key="1">
    <source>
        <dbReference type="SAM" id="SignalP"/>
    </source>
</evidence>